<dbReference type="PANTHER" id="PTHR10903:SF112">
    <property type="entry name" value="SI:CH211-113E8.5"/>
    <property type="match status" value="1"/>
</dbReference>
<dbReference type="InterPro" id="IPR027370">
    <property type="entry name" value="Znf-RING_euk"/>
</dbReference>
<evidence type="ECO:0000259" key="10">
    <source>
        <dbReference type="PROSITE" id="PS50824"/>
    </source>
</evidence>
<evidence type="ECO:0000313" key="13">
    <source>
        <dbReference type="RefSeq" id="XP_042559441.1"/>
    </source>
</evidence>
<dbReference type="KEGG" id="char:116219091"/>
<keyword evidence="3" id="KW-0547">Nucleotide-binding</keyword>
<dbReference type="AlphaFoldDB" id="A0A8M1K6B8"/>
<evidence type="ECO:0000256" key="5">
    <source>
        <dbReference type="ARBA" id="ARBA00022833"/>
    </source>
</evidence>
<dbReference type="PROSITE" id="PS50089">
    <property type="entry name" value="ZF_RING_2"/>
    <property type="match status" value="1"/>
</dbReference>
<dbReference type="PROSITE" id="PS51720">
    <property type="entry name" value="G_AIG1"/>
    <property type="match status" value="1"/>
</dbReference>
<keyword evidence="4 7" id="KW-0863">Zinc-finger</keyword>
<feature type="domain" description="Pyrin" evidence="10">
    <location>
        <begin position="1"/>
        <end position="55"/>
    </location>
</feature>
<keyword evidence="12" id="KW-1185">Reference proteome</keyword>
<keyword evidence="6" id="KW-0342">GTP-binding</keyword>
<comment type="similarity">
    <text evidence="1">Belongs to the TRAFAC class TrmE-Era-EngA-EngB-Septin-like GTPase superfamily. AIG1/Toc34/Toc159-like paraseptin GTPase family. IAN subfamily.</text>
</comment>
<feature type="compositionally biased region" description="Basic and acidic residues" evidence="8">
    <location>
        <begin position="464"/>
        <end position="477"/>
    </location>
</feature>
<keyword evidence="2" id="KW-0479">Metal-binding</keyword>
<dbReference type="PANTHER" id="PTHR10903">
    <property type="entry name" value="GTPASE, IMAP FAMILY MEMBER-RELATED"/>
    <property type="match status" value="1"/>
</dbReference>
<dbReference type="SMART" id="SM01289">
    <property type="entry name" value="PYRIN"/>
    <property type="match status" value="1"/>
</dbReference>
<dbReference type="PROSITE" id="PS50824">
    <property type="entry name" value="DAPIN"/>
    <property type="match status" value="1"/>
</dbReference>
<dbReference type="InterPro" id="IPR004020">
    <property type="entry name" value="DAPIN"/>
</dbReference>
<organism evidence="12 13">
    <name type="scientific">Clupea harengus</name>
    <name type="common">Atlantic herring</name>
    <dbReference type="NCBI Taxonomy" id="7950"/>
    <lineage>
        <taxon>Eukaryota</taxon>
        <taxon>Metazoa</taxon>
        <taxon>Chordata</taxon>
        <taxon>Craniata</taxon>
        <taxon>Vertebrata</taxon>
        <taxon>Euteleostomi</taxon>
        <taxon>Actinopterygii</taxon>
        <taxon>Neopterygii</taxon>
        <taxon>Teleostei</taxon>
        <taxon>Clupei</taxon>
        <taxon>Clupeiformes</taxon>
        <taxon>Clupeoidei</taxon>
        <taxon>Clupeidae</taxon>
        <taxon>Clupea</taxon>
    </lineage>
</organism>
<accession>A0A8M1K6B8</accession>
<sequence length="477" mass="54977">MTASQKEVLRRTLNNLPGDDFKRFRHYLWDQGRIPWAKLEKADRDVTVDLMVQVYTMGAGDVMLSILKMINNNQSAMDLERDLGILVDQQYSPALAGGGEGVNVNATAGCGGTVNAPALTGCTNNGRVTISLERRPVPQEGMGNTRTCELRIVLVGKTGSGKSATGNTILGREAFESNALPNHVTDICEKHCGEVEGRNIAVIDTPGICDRNKTDDQMRKLMAQCIKLSLPGPHVFLLVIRLGVRFTEEEEKAVKWIQDNFGEDASQYTIILFTHVDQLKGIAVEVCLSHESLHRIYNSCGRRYLSFNNDDREDREQVKRLFEKIESMLKINTGEFYTNDVYKETQRKITEEEERKRQEEDRRRQEEERRKLEEESRQREETRKEEEKKRYEDERRREEDRRRKQEDKRQEDPLLLSCGHSFCRSCLEEICREQGEKEPRCPLCRRRSARQPAPNMDLRNASEAFRKERQSTDDITG</sequence>
<dbReference type="Proteomes" id="UP000515152">
    <property type="component" value="Chromosome 24"/>
</dbReference>
<protein>
    <submittedName>
        <fullName evidence="13">GTPase IMAP family member 7-like</fullName>
    </submittedName>
</protein>
<evidence type="ECO:0000256" key="8">
    <source>
        <dbReference type="SAM" id="MobiDB-lite"/>
    </source>
</evidence>
<dbReference type="Pfam" id="PF04548">
    <property type="entry name" value="AIG1"/>
    <property type="match status" value="1"/>
</dbReference>
<evidence type="ECO:0000256" key="4">
    <source>
        <dbReference type="ARBA" id="ARBA00022771"/>
    </source>
</evidence>
<proteinExistence type="inferred from homology"/>
<dbReference type="GO" id="GO:0005525">
    <property type="term" value="F:GTP binding"/>
    <property type="evidence" value="ECO:0007669"/>
    <property type="project" value="UniProtKB-KW"/>
</dbReference>
<dbReference type="FunFam" id="3.40.50.300:FF:000366">
    <property type="entry name" value="GTPase, IMAP family member 2"/>
    <property type="match status" value="1"/>
</dbReference>
<evidence type="ECO:0000256" key="2">
    <source>
        <dbReference type="ARBA" id="ARBA00022723"/>
    </source>
</evidence>
<evidence type="ECO:0000259" key="11">
    <source>
        <dbReference type="PROSITE" id="PS51720"/>
    </source>
</evidence>
<dbReference type="OrthoDB" id="8954335at2759"/>
<dbReference type="InterPro" id="IPR017907">
    <property type="entry name" value="Znf_RING_CS"/>
</dbReference>
<dbReference type="InterPro" id="IPR006703">
    <property type="entry name" value="G_AIG1"/>
</dbReference>
<dbReference type="Pfam" id="PF02758">
    <property type="entry name" value="PYRIN"/>
    <property type="match status" value="1"/>
</dbReference>
<dbReference type="InterPro" id="IPR001841">
    <property type="entry name" value="Znf_RING"/>
</dbReference>
<dbReference type="RefSeq" id="XP_042559441.1">
    <property type="nucleotide sequence ID" value="XM_042703507.1"/>
</dbReference>
<feature type="domain" description="RING-type" evidence="9">
    <location>
        <begin position="415"/>
        <end position="445"/>
    </location>
</feature>
<name>A0A8M1K6B8_CLUHA</name>
<dbReference type="Pfam" id="PF13445">
    <property type="entry name" value="zf-RING_UBOX"/>
    <property type="match status" value="1"/>
</dbReference>
<feature type="domain" description="AIG1-type G" evidence="11">
    <location>
        <begin position="147"/>
        <end position="346"/>
    </location>
</feature>
<dbReference type="PROSITE" id="PS00518">
    <property type="entry name" value="ZF_RING_1"/>
    <property type="match status" value="1"/>
</dbReference>
<evidence type="ECO:0000256" key="1">
    <source>
        <dbReference type="ARBA" id="ARBA00008535"/>
    </source>
</evidence>
<dbReference type="GeneID" id="116219091"/>
<feature type="region of interest" description="Disordered" evidence="8">
    <location>
        <begin position="347"/>
        <end position="411"/>
    </location>
</feature>
<evidence type="ECO:0000256" key="3">
    <source>
        <dbReference type="ARBA" id="ARBA00022741"/>
    </source>
</evidence>
<feature type="region of interest" description="Disordered" evidence="8">
    <location>
        <begin position="447"/>
        <end position="477"/>
    </location>
</feature>
<evidence type="ECO:0000259" key="9">
    <source>
        <dbReference type="PROSITE" id="PS50089"/>
    </source>
</evidence>
<evidence type="ECO:0000256" key="6">
    <source>
        <dbReference type="ARBA" id="ARBA00023134"/>
    </source>
</evidence>
<dbReference type="InterPro" id="IPR045058">
    <property type="entry name" value="GIMA/IAN/Toc"/>
</dbReference>
<gene>
    <name evidence="13" type="primary">LOC116219091</name>
</gene>
<reference evidence="13" key="1">
    <citation type="submission" date="2025-08" db="UniProtKB">
        <authorList>
            <consortium name="RefSeq"/>
        </authorList>
    </citation>
    <scope>IDENTIFICATION</scope>
</reference>
<evidence type="ECO:0000313" key="12">
    <source>
        <dbReference type="Proteomes" id="UP000515152"/>
    </source>
</evidence>
<evidence type="ECO:0000256" key="7">
    <source>
        <dbReference type="PROSITE-ProRule" id="PRU00175"/>
    </source>
</evidence>
<dbReference type="CDD" id="cd01852">
    <property type="entry name" value="AIG1"/>
    <property type="match status" value="1"/>
</dbReference>
<keyword evidence="5" id="KW-0862">Zinc</keyword>
<dbReference type="GO" id="GO:0008270">
    <property type="term" value="F:zinc ion binding"/>
    <property type="evidence" value="ECO:0007669"/>
    <property type="project" value="UniProtKB-KW"/>
</dbReference>